<feature type="compositionally biased region" description="Basic and acidic residues" evidence="1">
    <location>
        <begin position="22"/>
        <end position="38"/>
    </location>
</feature>
<sequence>PDVGTSLAEEDQNTENVTNAKSEYESASEKEKPQDKVTKRMPLMKMLMITLSLVRARKTCLPDVSV</sequence>
<organism evidence="2 3">
    <name type="scientific">Trifolium medium</name>
    <dbReference type="NCBI Taxonomy" id="97028"/>
    <lineage>
        <taxon>Eukaryota</taxon>
        <taxon>Viridiplantae</taxon>
        <taxon>Streptophyta</taxon>
        <taxon>Embryophyta</taxon>
        <taxon>Tracheophyta</taxon>
        <taxon>Spermatophyta</taxon>
        <taxon>Magnoliopsida</taxon>
        <taxon>eudicotyledons</taxon>
        <taxon>Gunneridae</taxon>
        <taxon>Pentapetalae</taxon>
        <taxon>rosids</taxon>
        <taxon>fabids</taxon>
        <taxon>Fabales</taxon>
        <taxon>Fabaceae</taxon>
        <taxon>Papilionoideae</taxon>
        <taxon>50 kb inversion clade</taxon>
        <taxon>NPAAA clade</taxon>
        <taxon>Hologalegina</taxon>
        <taxon>IRL clade</taxon>
        <taxon>Trifolieae</taxon>
        <taxon>Trifolium</taxon>
    </lineage>
</organism>
<evidence type="ECO:0000256" key="1">
    <source>
        <dbReference type="SAM" id="MobiDB-lite"/>
    </source>
</evidence>
<feature type="region of interest" description="Disordered" evidence="1">
    <location>
        <begin position="1"/>
        <end position="38"/>
    </location>
</feature>
<accession>A0A392S4W3</accession>
<proteinExistence type="predicted"/>
<protein>
    <submittedName>
        <fullName evidence="2">Uncharacterized protein</fullName>
    </submittedName>
</protein>
<dbReference type="EMBL" id="LXQA010321112">
    <property type="protein sequence ID" value="MCI43709.1"/>
    <property type="molecule type" value="Genomic_DNA"/>
</dbReference>
<evidence type="ECO:0000313" key="2">
    <source>
        <dbReference type="EMBL" id="MCI43709.1"/>
    </source>
</evidence>
<dbReference type="Proteomes" id="UP000265520">
    <property type="component" value="Unassembled WGS sequence"/>
</dbReference>
<name>A0A392S4W3_9FABA</name>
<feature type="non-terminal residue" evidence="2">
    <location>
        <position position="1"/>
    </location>
</feature>
<comment type="caution">
    <text evidence="2">The sequence shown here is derived from an EMBL/GenBank/DDBJ whole genome shotgun (WGS) entry which is preliminary data.</text>
</comment>
<keyword evidence="3" id="KW-1185">Reference proteome</keyword>
<dbReference type="AlphaFoldDB" id="A0A392S4W3"/>
<evidence type="ECO:0000313" key="3">
    <source>
        <dbReference type="Proteomes" id="UP000265520"/>
    </source>
</evidence>
<reference evidence="2 3" key="1">
    <citation type="journal article" date="2018" name="Front. Plant Sci.">
        <title>Red Clover (Trifolium pratense) and Zigzag Clover (T. medium) - A Picture of Genomic Similarities and Differences.</title>
        <authorList>
            <person name="Dluhosova J."/>
            <person name="Istvanek J."/>
            <person name="Nedelnik J."/>
            <person name="Repkova J."/>
        </authorList>
    </citation>
    <scope>NUCLEOTIDE SEQUENCE [LARGE SCALE GENOMIC DNA]</scope>
    <source>
        <strain evidence="3">cv. 10/8</strain>
        <tissue evidence="2">Leaf</tissue>
    </source>
</reference>